<name>A0ABN6CR88_9ACTN</name>
<dbReference type="InterPro" id="IPR036291">
    <property type="entry name" value="NAD(P)-bd_dom_sf"/>
</dbReference>
<sequence length="292" mass="31500">MFVVTAPTGNIGSQVVQNLLDRDVPVRVVARDPSRLPGSTRTKVDVVTGSHSDPAVIDEACAGAEGVFWLVPPQHQVTDLLRYYLDFTRPAAGAFVKHGVARVVGVSALGRGTPWERDAGHVTAVLAMDDLIAATGVPYRALANPSFMENTLAQLPSITGAGVISSPEAPDRRMPICATADIAAVATRLLLDDGWTGHGEVPVLGPEDLSGDDRARIISEVLGLPVRYRQTPADEFEATLRSHGMSEEVARNMRQMMLAKDAGLDNGVVRTPEFSTPTTFREWCEKALYRFQ</sequence>
<dbReference type="SUPFAM" id="SSF51735">
    <property type="entry name" value="NAD(P)-binding Rossmann-fold domains"/>
    <property type="match status" value="1"/>
</dbReference>
<dbReference type="InterPro" id="IPR008030">
    <property type="entry name" value="NmrA-like"/>
</dbReference>
<gene>
    <name evidence="2" type="ORF">Aiant_84100</name>
</gene>
<proteinExistence type="predicted"/>
<dbReference type="Gene3D" id="3.40.50.720">
    <property type="entry name" value="NAD(P)-binding Rossmann-like Domain"/>
    <property type="match status" value="1"/>
</dbReference>
<accession>A0ABN6CR88</accession>
<keyword evidence="3" id="KW-1185">Reference proteome</keyword>
<reference evidence="2 3" key="1">
    <citation type="submission" date="2020-08" db="EMBL/GenBank/DDBJ databases">
        <title>Whole genome shotgun sequence of Actinoplanes ianthinogenes NBRC 13996.</title>
        <authorList>
            <person name="Komaki H."/>
            <person name="Tamura T."/>
        </authorList>
    </citation>
    <scope>NUCLEOTIDE SEQUENCE [LARGE SCALE GENOMIC DNA]</scope>
    <source>
        <strain evidence="2 3">NBRC 13996</strain>
    </source>
</reference>
<dbReference type="Gene3D" id="3.90.25.10">
    <property type="entry name" value="UDP-galactose 4-epimerase, domain 1"/>
    <property type="match status" value="1"/>
</dbReference>
<dbReference type="Proteomes" id="UP000676967">
    <property type="component" value="Chromosome"/>
</dbReference>
<evidence type="ECO:0000259" key="1">
    <source>
        <dbReference type="Pfam" id="PF05368"/>
    </source>
</evidence>
<dbReference type="EMBL" id="AP023356">
    <property type="protein sequence ID" value="BCJ47753.1"/>
    <property type="molecule type" value="Genomic_DNA"/>
</dbReference>
<dbReference type="Pfam" id="PF05368">
    <property type="entry name" value="NmrA"/>
    <property type="match status" value="1"/>
</dbReference>
<evidence type="ECO:0000313" key="3">
    <source>
        <dbReference type="Proteomes" id="UP000676967"/>
    </source>
</evidence>
<feature type="domain" description="NmrA-like" evidence="1">
    <location>
        <begin position="3"/>
        <end position="261"/>
    </location>
</feature>
<dbReference type="InterPro" id="IPR051604">
    <property type="entry name" value="Ergot_Alk_Oxidoreductase"/>
</dbReference>
<organism evidence="2 3">
    <name type="scientific">Actinoplanes ianthinogenes</name>
    <dbReference type="NCBI Taxonomy" id="122358"/>
    <lineage>
        <taxon>Bacteria</taxon>
        <taxon>Bacillati</taxon>
        <taxon>Actinomycetota</taxon>
        <taxon>Actinomycetes</taxon>
        <taxon>Micromonosporales</taxon>
        <taxon>Micromonosporaceae</taxon>
        <taxon>Actinoplanes</taxon>
    </lineage>
</organism>
<protein>
    <submittedName>
        <fullName evidence="2">NmrA family transcriptional regulator</fullName>
    </submittedName>
</protein>
<evidence type="ECO:0000313" key="2">
    <source>
        <dbReference type="EMBL" id="BCJ47753.1"/>
    </source>
</evidence>
<dbReference type="PANTHER" id="PTHR43162">
    <property type="match status" value="1"/>
</dbReference>
<dbReference type="RefSeq" id="WP_189330121.1">
    <property type="nucleotide sequence ID" value="NZ_AP023356.1"/>
</dbReference>
<dbReference type="PANTHER" id="PTHR43162:SF1">
    <property type="entry name" value="PRESTALK A DIFFERENTIATION PROTEIN A"/>
    <property type="match status" value="1"/>
</dbReference>